<dbReference type="HOGENOM" id="CLU_1905749_0_0_6"/>
<dbReference type="Proteomes" id="UP000009080">
    <property type="component" value="Chromosome"/>
</dbReference>
<dbReference type="AlphaFoldDB" id="C5BJF2"/>
<dbReference type="InterPro" id="IPR011024">
    <property type="entry name" value="G_crystallin-like"/>
</dbReference>
<evidence type="ECO:0000313" key="3">
    <source>
        <dbReference type="Proteomes" id="UP000009080"/>
    </source>
</evidence>
<dbReference type="EMBL" id="CP001614">
    <property type="protein sequence ID" value="ACR12386.1"/>
    <property type="molecule type" value="Genomic_DNA"/>
</dbReference>
<gene>
    <name evidence="2" type="ordered locus">TERTU_2162</name>
</gene>
<reference evidence="2 3" key="1">
    <citation type="journal article" date="2009" name="PLoS ONE">
        <title>The complete genome of Teredinibacter turnerae T7901: an intracellular endosymbiont of marine wood-boring bivalves (shipworms).</title>
        <authorList>
            <person name="Yang J.C."/>
            <person name="Madupu R."/>
            <person name="Durkin A.S."/>
            <person name="Ekborg N.A."/>
            <person name="Pedamallu C.S."/>
            <person name="Hostetler J.B."/>
            <person name="Radune D."/>
            <person name="Toms B.S."/>
            <person name="Henrissat B."/>
            <person name="Coutinho P.M."/>
            <person name="Schwarz S."/>
            <person name="Field L."/>
            <person name="Trindade-Silva A.E."/>
            <person name="Soares C.A.G."/>
            <person name="Elshahawi S."/>
            <person name="Hanora A."/>
            <person name="Schmidt E.W."/>
            <person name="Haygood M.G."/>
            <person name="Posfai J."/>
            <person name="Benner J."/>
            <person name="Madinger C."/>
            <person name="Nove J."/>
            <person name="Anton B."/>
            <person name="Chaudhary K."/>
            <person name="Foster J."/>
            <person name="Holman A."/>
            <person name="Kumar S."/>
            <person name="Lessard P.A."/>
            <person name="Luyten Y.A."/>
            <person name="Slatko B."/>
            <person name="Wood N."/>
            <person name="Wu B."/>
            <person name="Teplitski M."/>
            <person name="Mougous J.D."/>
            <person name="Ward N."/>
            <person name="Eisen J.A."/>
            <person name="Badger J.H."/>
            <person name="Distel D.L."/>
        </authorList>
    </citation>
    <scope>NUCLEOTIDE SEQUENCE [LARGE SCALE GENOMIC DNA]</scope>
    <source>
        <strain evidence="3">ATCC 39867 / T7901</strain>
    </source>
</reference>
<proteinExistence type="predicted"/>
<keyword evidence="1" id="KW-0732">Signal</keyword>
<name>C5BJF2_TERTT</name>
<dbReference type="RefSeq" id="WP_015818498.1">
    <property type="nucleotide sequence ID" value="NC_012997.1"/>
</dbReference>
<dbReference type="eggNOG" id="ENOG5032J7K">
    <property type="taxonomic scope" value="Bacteria"/>
</dbReference>
<protein>
    <submittedName>
        <fullName evidence="2">Uncharacterized protein</fullName>
    </submittedName>
</protein>
<accession>C5BJF2</accession>
<dbReference type="SUPFAM" id="SSF49695">
    <property type="entry name" value="gamma-Crystallin-like"/>
    <property type="match status" value="1"/>
</dbReference>
<evidence type="ECO:0000256" key="1">
    <source>
        <dbReference type="SAM" id="SignalP"/>
    </source>
</evidence>
<dbReference type="OrthoDB" id="8445282at2"/>
<feature type="chain" id="PRO_5002946969" evidence="1">
    <location>
        <begin position="24"/>
        <end position="133"/>
    </location>
</feature>
<dbReference type="KEGG" id="ttu:TERTU_2162"/>
<keyword evidence="3" id="KW-1185">Reference proteome</keyword>
<dbReference type="Gene3D" id="2.60.20.10">
    <property type="entry name" value="Crystallins"/>
    <property type="match status" value="1"/>
</dbReference>
<sequence>MLSKFLSNTGLAAALFFTAAAHAELTSPQKATLATAMASGTPLAILWENNDFTGRAVTVSDCLDINSLSKINNFNDRTTSIQLFNGAEITIYQHDNWQGSNRVITQNVNTLNNGPYYFNDEASSVKFNNCYQP</sequence>
<organism evidence="2 3">
    <name type="scientific">Teredinibacter turnerae (strain ATCC 39867 / T7901)</name>
    <dbReference type="NCBI Taxonomy" id="377629"/>
    <lineage>
        <taxon>Bacteria</taxon>
        <taxon>Pseudomonadati</taxon>
        <taxon>Pseudomonadota</taxon>
        <taxon>Gammaproteobacteria</taxon>
        <taxon>Cellvibrionales</taxon>
        <taxon>Cellvibrionaceae</taxon>
        <taxon>Teredinibacter</taxon>
    </lineage>
</organism>
<evidence type="ECO:0000313" key="2">
    <source>
        <dbReference type="EMBL" id="ACR12386.1"/>
    </source>
</evidence>
<feature type="signal peptide" evidence="1">
    <location>
        <begin position="1"/>
        <end position="23"/>
    </location>
</feature>